<accession>A0A1X6Y4M9</accession>
<dbReference type="GO" id="GO:0015740">
    <property type="term" value="P:C4-dicarboxylate transport"/>
    <property type="evidence" value="ECO:0007669"/>
    <property type="project" value="TreeGrafter"/>
</dbReference>
<evidence type="ECO:0000256" key="3">
    <source>
        <dbReference type="ARBA" id="ARBA00022475"/>
    </source>
</evidence>
<dbReference type="InterPro" id="IPR055348">
    <property type="entry name" value="DctQ"/>
</dbReference>
<comment type="subcellular location">
    <subcellularLocation>
        <location evidence="1 9">Cell inner membrane</location>
        <topology evidence="1 9">Multi-pass membrane protein</topology>
    </subcellularLocation>
</comment>
<dbReference type="GO" id="GO:0005886">
    <property type="term" value="C:plasma membrane"/>
    <property type="evidence" value="ECO:0007669"/>
    <property type="project" value="UniProtKB-SubCell"/>
</dbReference>
<keyword evidence="3" id="KW-1003">Cell membrane</keyword>
<protein>
    <recommendedName>
        <fullName evidence="9">TRAP transporter small permease protein</fullName>
    </recommendedName>
</protein>
<comment type="function">
    <text evidence="9">Part of the tripartite ATP-independent periplasmic (TRAP) transport system.</text>
</comment>
<keyword evidence="6 9" id="KW-1133">Transmembrane helix</keyword>
<dbReference type="OrthoDB" id="4964541at2"/>
<evidence type="ECO:0000256" key="6">
    <source>
        <dbReference type="ARBA" id="ARBA00022989"/>
    </source>
</evidence>
<evidence type="ECO:0000256" key="4">
    <source>
        <dbReference type="ARBA" id="ARBA00022519"/>
    </source>
</evidence>
<feature type="transmembrane region" description="Helical" evidence="9">
    <location>
        <begin position="59"/>
        <end position="78"/>
    </location>
</feature>
<comment type="similarity">
    <text evidence="8 9">Belongs to the TRAP transporter small permease family.</text>
</comment>
<dbReference type="InterPro" id="IPR007387">
    <property type="entry name" value="TRAP_DctQ"/>
</dbReference>
<evidence type="ECO:0000256" key="7">
    <source>
        <dbReference type="ARBA" id="ARBA00023136"/>
    </source>
</evidence>
<evidence type="ECO:0000256" key="8">
    <source>
        <dbReference type="ARBA" id="ARBA00038436"/>
    </source>
</evidence>
<feature type="domain" description="Tripartite ATP-independent periplasmic transporters DctQ component" evidence="10">
    <location>
        <begin position="36"/>
        <end position="164"/>
    </location>
</feature>
<name>A0A1X6Y4M9_9RHOB</name>
<evidence type="ECO:0000256" key="2">
    <source>
        <dbReference type="ARBA" id="ARBA00022448"/>
    </source>
</evidence>
<keyword evidence="4 9" id="KW-0997">Cell inner membrane</keyword>
<proteinExistence type="inferred from homology"/>
<feature type="transmembrane region" description="Helical" evidence="9">
    <location>
        <begin position="99"/>
        <end position="119"/>
    </location>
</feature>
<evidence type="ECO:0000313" key="11">
    <source>
        <dbReference type="EMBL" id="SLN10143.1"/>
    </source>
</evidence>
<gene>
    <name evidence="11" type="ORF">ROJ8625_00178</name>
</gene>
<sequence>MLIADERQTRDPAYRVLHGIATVCMGIAGVQLVVLIGIFGWLVYGRYVVNDTPTWVEQLALVLVVWITFLGGAVGVWTKSHLSVDFIREAMPPILSVPLRFSALFGVLAFSVALAVYGGQLSLDTWGRQIPMLGVPEGVRALPMAICGVLSSLFTLYHLVEHARGRDPLLD</sequence>
<feature type="transmembrane region" description="Helical" evidence="9">
    <location>
        <begin position="20"/>
        <end position="44"/>
    </location>
</feature>
<reference evidence="11 12" key="1">
    <citation type="submission" date="2017-03" db="EMBL/GenBank/DDBJ databases">
        <authorList>
            <person name="Afonso C.L."/>
            <person name="Miller P.J."/>
            <person name="Scott M.A."/>
            <person name="Spackman E."/>
            <person name="Goraichik I."/>
            <person name="Dimitrov K.M."/>
            <person name="Suarez D.L."/>
            <person name="Swayne D.E."/>
        </authorList>
    </citation>
    <scope>NUCLEOTIDE SEQUENCE [LARGE SCALE GENOMIC DNA]</scope>
    <source>
        <strain evidence="11 12">CECT 8625</strain>
    </source>
</reference>
<dbReference type="RefSeq" id="WP_085789966.1">
    <property type="nucleotide sequence ID" value="NZ_FWFK01000001.1"/>
</dbReference>
<keyword evidence="5 9" id="KW-0812">Transmembrane</keyword>
<organism evidence="11 12">
    <name type="scientific">Roseivivax jejudonensis</name>
    <dbReference type="NCBI Taxonomy" id="1529041"/>
    <lineage>
        <taxon>Bacteria</taxon>
        <taxon>Pseudomonadati</taxon>
        <taxon>Pseudomonadota</taxon>
        <taxon>Alphaproteobacteria</taxon>
        <taxon>Rhodobacterales</taxon>
        <taxon>Roseobacteraceae</taxon>
        <taxon>Roseivivax</taxon>
    </lineage>
</organism>
<evidence type="ECO:0000256" key="9">
    <source>
        <dbReference type="RuleBase" id="RU369079"/>
    </source>
</evidence>
<dbReference type="Pfam" id="PF04290">
    <property type="entry name" value="DctQ"/>
    <property type="match status" value="1"/>
</dbReference>
<keyword evidence="7 9" id="KW-0472">Membrane</keyword>
<dbReference type="GO" id="GO:0022857">
    <property type="term" value="F:transmembrane transporter activity"/>
    <property type="evidence" value="ECO:0007669"/>
    <property type="project" value="UniProtKB-UniRule"/>
</dbReference>
<comment type="subunit">
    <text evidence="9">The complex comprises the extracytoplasmic solute receptor protein and the two transmembrane proteins.</text>
</comment>
<dbReference type="PANTHER" id="PTHR35011">
    <property type="entry name" value="2,3-DIKETO-L-GULONATE TRAP TRANSPORTER SMALL PERMEASE PROTEIN YIAM"/>
    <property type="match status" value="1"/>
</dbReference>
<dbReference type="PANTHER" id="PTHR35011:SF11">
    <property type="entry name" value="TRAP TRANSPORTER SMALL PERMEASE PROTEIN"/>
    <property type="match status" value="1"/>
</dbReference>
<keyword evidence="2 9" id="KW-0813">Transport</keyword>
<dbReference type="Proteomes" id="UP000193570">
    <property type="component" value="Unassembled WGS sequence"/>
</dbReference>
<evidence type="ECO:0000313" key="12">
    <source>
        <dbReference type="Proteomes" id="UP000193570"/>
    </source>
</evidence>
<dbReference type="EMBL" id="FWFK01000001">
    <property type="protein sequence ID" value="SLN10143.1"/>
    <property type="molecule type" value="Genomic_DNA"/>
</dbReference>
<feature type="transmembrane region" description="Helical" evidence="9">
    <location>
        <begin position="139"/>
        <end position="160"/>
    </location>
</feature>
<evidence type="ECO:0000259" key="10">
    <source>
        <dbReference type="Pfam" id="PF04290"/>
    </source>
</evidence>
<keyword evidence="12" id="KW-1185">Reference proteome</keyword>
<evidence type="ECO:0000256" key="5">
    <source>
        <dbReference type="ARBA" id="ARBA00022692"/>
    </source>
</evidence>
<evidence type="ECO:0000256" key="1">
    <source>
        <dbReference type="ARBA" id="ARBA00004429"/>
    </source>
</evidence>
<dbReference type="AlphaFoldDB" id="A0A1X6Y4M9"/>